<accession>A0A8J9VHB2</accession>
<evidence type="ECO:0000256" key="1">
    <source>
        <dbReference type="SAM" id="MobiDB-lite"/>
    </source>
</evidence>
<feature type="transmembrane region" description="Helical" evidence="2">
    <location>
        <begin position="143"/>
        <end position="167"/>
    </location>
</feature>
<evidence type="ECO:0000313" key="4">
    <source>
        <dbReference type="Proteomes" id="UP000838412"/>
    </source>
</evidence>
<keyword evidence="2" id="KW-1133">Transmembrane helix</keyword>
<dbReference type="Proteomes" id="UP000838412">
    <property type="component" value="Chromosome 11"/>
</dbReference>
<feature type="transmembrane region" description="Helical" evidence="2">
    <location>
        <begin position="173"/>
        <end position="198"/>
    </location>
</feature>
<gene>
    <name evidence="3" type="primary">Hypp5814</name>
    <name evidence="3" type="ORF">BLAG_LOCUS3698</name>
</gene>
<keyword evidence="2" id="KW-0472">Membrane</keyword>
<evidence type="ECO:0000256" key="2">
    <source>
        <dbReference type="SAM" id="Phobius"/>
    </source>
</evidence>
<feature type="region of interest" description="Disordered" evidence="1">
    <location>
        <begin position="204"/>
        <end position="323"/>
    </location>
</feature>
<feature type="compositionally biased region" description="Polar residues" evidence="1">
    <location>
        <begin position="206"/>
        <end position="222"/>
    </location>
</feature>
<sequence length="344" mass="34034">MGDDSCGGGGGGGGFSDSGGGGFSGGGGGFSDSGGGFSGGGGGFSSGGGGFSDTGGGFSGGGGFSSCGDGGGFTSDSGGGFGGGFNNDSHHTSGGFGHGMHHGGHHGIGGHGFHSHTPHHVSAVGGGTSFYTGPTFGGQNPGAAAACPFMFAFFFLVSGFIMTVMGWSTGFGFSPILVIGPMFLCLGIVLCTVGCVCYRRRRQEAAGQTGQHTVQVVTSSGAPQPGPGGQTMMMHPTTVIGPGGPPQPYHGPSSAAGAVPNPTGPPQPYPGYPPTSKRPKLDPTPPTLQPCREGIHRRGSPPTPRQRPPHPRVTPLLASRRTPCRCPTTLGIPALRRRATPGNV</sequence>
<keyword evidence="4" id="KW-1185">Reference proteome</keyword>
<keyword evidence="2" id="KW-0812">Transmembrane</keyword>
<name>A0A8J9VHB2_BRALA</name>
<organism evidence="3 4">
    <name type="scientific">Branchiostoma lanceolatum</name>
    <name type="common">Common lancelet</name>
    <name type="synonym">Amphioxus lanceolatum</name>
    <dbReference type="NCBI Taxonomy" id="7740"/>
    <lineage>
        <taxon>Eukaryota</taxon>
        <taxon>Metazoa</taxon>
        <taxon>Chordata</taxon>
        <taxon>Cephalochordata</taxon>
        <taxon>Leptocardii</taxon>
        <taxon>Amphioxiformes</taxon>
        <taxon>Branchiostomatidae</taxon>
        <taxon>Branchiostoma</taxon>
    </lineage>
</organism>
<feature type="compositionally biased region" description="Pro residues" evidence="1">
    <location>
        <begin position="262"/>
        <end position="273"/>
    </location>
</feature>
<dbReference type="AlphaFoldDB" id="A0A8J9VHB2"/>
<feature type="region of interest" description="Disordered" evidence="1">
    <location>
        <begin position="1"/>
        <end position="27"/>
    </location>
</feature>
<reference evidence="3" key="1">
    <citation type="submission" date="2022-01" db="EMBL/GenBank/DDBJ databases">
        <authorList>
            <person name="Braso-Vives M."/>
        </authorList>
    </citation>
    <scope>NUCLEOTIDE SEQUENCE</scope>
</reference>
<proteinExistence type="predicted"/>
<dbReference type="EMBL" id="OV696696">
    <property type="protein sequence ID" value="CAH1239369.1"/>
    <property type="molecule type" value="Genomic_DNA"/>
</dbReference>
<protein>
    <submittedName>
        <fullName evidence="3">Hypp5814 protein</fullName>
    </submittedName>
</protein>
<dbReference type="OrthoDB" id="10403973at2759"/>
<evidence type="ECO:0000313" key="3">
    <source>
        <dbReference type="EMBL" id="CAH1239369.1"/>
    </source>
</evidence>